<sequence length="980" mass="115536">MIAKTQIKCTTIYAPAKSNERHEWYKENLTEEILHSDIITGDFNVDCSVDNNLNKYIKTIFDEFEFTEIKNGITFPRNKSTIDRVFVSKKILHLNPIVTTKEIKLKSDHNMVIIELKIPEYEQQKKGERLWRQNLETLKMNSTSLKINKTIKYYNKKFEENTSKWYKLNICEQWLKLKDEIKKLSINIEIRESNKTKNKLKELAEKLETAKDSRAIFLKEEINNILKEQKRECNEDTHHELLKTFNKRIDQKILDEINQPIEEYEIRLGIEKIQEGKAPGKDGLLPTFYKNHINEILPIISKLYNHFWNTTIPKDFKQGILITIYKNKGDPNNLDNYRPITLLNVDYKIYSKIINNRILKFLNKIISPFQTGFVPRRLLHDNIITLNSTIEIIKREINTKEDMEPIITFYDFEKAFDSISHNAILRTLAHLKLPLKMVLTIMNLLNESETSGYINNSLSKSFTSKRGTKQGDPISPTIFALVVECMATTIINDRCINGVTKETIKILQFADDTATIAYNFMDHFLMNEWIKKFCQATSAKINQTKCSCITFKWNTRTLYTVIKSNERYLGFDFNNKGIKSKINTISDNIRAKLVTWNSTSSTYMGRLIMAKTYALSQLTFHTYINTTPQHNSIENNIVKFVFNTKSKNSLSLQRRQNNYINGGLNLWNLKTRELAQKAWLFERYLHQRVSNTPSSYIKLWEEELKNNNNNKTTTKQNQLQLHWQCKQAWTQLKTPQNKQTHYEHLPKLKKIYEDMMTTQSPEHNKFIPTPGQKEIMTKINSKHLPFKEIKKIINMKGRDLLWRYTLKALPKIYNMPCQQCGEDETSEHIFFNCKAHIKNTQEIFNYTLTKCGHTTHTWNVKILNHLQIALVANLIAIIFDKIWHKRNKLIHDEKEIIIHRQQVIRELIKTQRAAWDRTQAVINKTLRIKSKQRPEEQNKLDSLISLKLLQFSRQWNSPLHAIELPKHLKKYNNSLSTFYK</sequence>
<dbReference type="HOGENOM" id="CLU_008798_0_0_1"/>
<dbReference type="RefSeq" id="XP_641741.1">
    <property type="nucleotide sequence ID" value="XM_636649.1"/>
</dbReference>
<dbReference type="eggNOG" id="KOG1075">
    <property type="taxonomic scope" value="Eukaryota"/>
</dbReference>
<feature type="coiled-coil region" evidence="1">
    <location>
        <begin position="186"/>
        <end position="220"/>
    </location>
</feature>
<dbReference type="GeneID" id="8621938"/>
<dbReference type="InterPro" id="IPR036691">
    <property type="entry name" value="Endo/exonu/phosph_ase_sf"/>
</dbReference>
<dbReference type="EMBL" id="AAFI02000030">
    <property type="protein sequence ID" value="EAL67843.1"/>
    <property type="molecule type" value="Genomic_DNA"/>
</dbReference>
<evidence type="ECO:0000313" key="4">
    <source>
        <dbReference type="Proteomes" id="UP000002195"/>
    </source>
</evidence>
<dbReference type="FunCoup" id="Q54X36">
    <property type="interactions" value="7"/>
</dbReference>
<dbReference type="CDD" id="cd01650">
    <property type="entry name" value="RT_nLTR_like"/>
    <property type="match status" value="1"/>
</dbReference>
<dbReference type="InParanoid" id="Q54X36"/>
<dbReference type="InterPro" id="IPR000477">
    <property type="entry name" value="RT_dom"/>
</dbReference>
<dbReference type="Proteomes" id="UP000002195">
    <property type="component" value="Unassembled WGS sequence"/>
</dbReference>
<dbReference type="Pfam" id="PF00078">
    <property type="entry name" value="RVT_1"/>
    <property type="match status" value="1"/>
</dbReference>
<dbReference type="dictyBase" id="DDB_G0279389"/>
<evidence type="ECO:0000313" key="3">
    <source>
        <dbReference type="EMBL" id="EAL67843.1"/>
    </source>
</evidence>
<dbReference type="SUPFAM" id="SSF56672">
    <property type="entry name" value="DNA/RNA polymerases"/>
    <property type="match status" value="1"/>
</dbReference>
<dbReference type="PANTHER" id="PTHR31635">
    <property type="entry name" value="REVERSE TRANSCRIPTASE DOMAIN-CONTAINING PROTEIN-RELATED"/>
    <property type="match status" value="1"/>
</dbReference>
<evidence type="ECO:0000259" key="2">
    <source>
        <dbReference type="PROSITE" id="PS50878"/>
    </source>
</evidence>
<keyword evidence="4" id="KW-1185">Reference proteome</keyword>
<keyword evidence="1" id="KW-0175">Coiled coil</keyword>
<dbReference type="PROSITE" id="PS50878">
    <property type="entry name" value="RT_POL"/>
    <property type="match status" value="1"/>
</dbReference>
<proteinExistence type="predicted"/>
<dbReference type="AlphaFoldDB" id="Q54X36"/>
<name>Q54X36_DICDI</name>
<accession>Q54X36</accession>
<protein>
    <recommendedName>
        <fullName evidence="2">Reverse transcriptase domain-containing protein</fullName>
    </recommendedName>
</protein>
<organism evidence="3 4">
    <name type="scientific">Dictyostelium discoideum</name>
    <name type="common">Social amoeba</name>
    <dbReference type="NCBI Taxonomy" id="44689"/>
    <lineage>
        <taxon>Eukaryota</taxon>
        <taxon>Amoebozoa</taxon>
        <taxon>Evosea</taxon>
        <taxon>Eumycetozoa</taxon>
        <taxon>Dictyostelia</taxon>
        <taxon>Dictyosteliales</taxon>
        <taxon>Dictyosteliaceae</taxon>
        <taxon>Dictyostelium</taxon>
    </lineage>
</organism>
<dbReference type="Gene3D" id="3.60.10.10">
    <property type="entry name" value="Endonuclease/exonuclease/phosphatase"/>
    <property type="match status" value="1"/>
</dbReference>
<feature type="domain" description="Reverse transcriptase" evidence="2">
    <location>
        <begin position="305"/>
        <end position="573"/>
    </location>
</feature>
<dbReference type="VEuPathDB" id="AmoebaDB:DDB_G0279389"/>
<dbReference type="SUPFAM" id="SSF56219">
    <property type="entry name" value="DNase I-like"/>
    <property type="match status" value="1"/>
</dbReference>
<comment type="caution">
    <text evidence="3">The sequence shown here is derived from an EMBL/GenBank/DDBJ whole genome shotgun (WGS) entry which is preliminary data.</text>
</comment>
<evidence type="ECO:0000256" key="1">
    <source>
        <dbReference type="SAM" id="Coils"/>
    </source>
</evidence>
<dbReference type="KEGG" id="ddi:DDB_G0279389"/>
<gene>
    <name evidence="3" type="ORF">DDB_G0279389</name>
</gene>
<dbReference type="PANTHER" id="PTHR31635:SF196">
    <property type="entry name" value="REVERSE TRANSCRIPTASE DOMAIN-CONTAINING PROTEIN-RELATED"/>
    <property type="match status" value="1"/>
</dbReference>
<dbReference type="PaxDb" id="44689-DDB0218160"/>
<dbReference type="InterPro" id="IPR043502">
    <property type="entry name" value="DNA/RNA_pol_sf"/>
</dbReference>
<reference evidence="3 4" key="1">
    <citation type="journal article" date="2005" name="Nature">
        <title>The genome of the social amoeba Dictyostelium discoideum.</title>
        <authorList>
            <consortium name="The Dictyostelium discoideum Sequencing Consortium"/>
            <person name="Eichinger L."/>
            <person name="Pachebat J.A."/>
            <person name="Glockner G."/>
            <person name="Rajandream M.A."/>
            <person name="Sucgang R."/>
            <person name="Berriman M."/>
            <person name="Song J."/>
            <person name="Olsen R."/>
            <person name="Szafranski K."/>
            <person name="Xu Q."/>
            <person name="Tunggal B."/>
            <person name="Kummerfeld S."/>
            <person name="Madera M."/>
            <person name="Konfortov B.A."/>
            <person name="Rivero F."/>
            <person name="Bankier A.T."/>
            <person name="Lehmann R."/>
            <person name="Hamlin N."/>
            <person name="Davies R."/>
            <person name="Gaudet P."/>
            <person name="Fey P."/>
            <person name="Pilcher K."/>
            <person name="Chen G."/>
            <person name="Saunders D."/>
            <person name="Sodergren E."/>
            <person name="Davis P."/>
            <person name="Kerhornou A."/>
            <person name="Nie X."/>
            <person name="Hall N."/>
            <person name="Anjard C."/>
            <person name="Hemphill L."/>
            <person name="Bason N."/>
            <person name="Farbrother P."/>
            <person name="Desany B."/>
            <person name="Just E."/>
            <person name="Morio T."/>
            <person name="Rost R."/>
            <person name="Churcher C."/>
            <person name="Cooper J."/>
            <person name="Haydock S."/>
            <person name="van Driessche N."/>
            <person name="Cronin A."/>
            <person name="Goodhead I."/>
            <person name="Muzny D."/>
            <person name="Mourier T."/>
            <person name="Pain A."/>
            <person name="Lu M."/>
            <person name="Harper D."/>
            <person name="Lindsay R."/>
            <person name="Hauser H."/>
            <person name="James K."/>
            <person name="Quiles M."/>
            <person name="Madan Babu M."/>
            <person name="Saito T."/>
            <person name="Buchrieser C."/>
            <person name="Wardroper A."/>
            <person name="Felder M."/>
            <person name="Thangavelu M."/>
            <person name="Johnson D."/>
            <person name="Knights A."/>
            <person name="Loulseged H."/>
            <person name="Mungall K."/>
            <person name="Oliver K."/>
            <person name="Price C."/>
            <person name="Quail M.A."/>
            <person name="Urushihara H."/>
            <person name="Hernandez J."/>
            <person name="Rabbinowitsch E."/>
            <person name="Steffen D."/>
            <person name="Sanders M."/>
            <person name="Ma J."/>
            <person name="Kohara Y."/>
            <person name="Sharp S."/>
            <person name="Simmonds M."/>
            <person name="Spiegler S."/>
            <person name="Tivey A."/>
            <person name="Sugano S."/>
            <person name="White B."/>
            <person name="Walker D."/>
            <person name="Woodward J."/>
            <person name="Winckler T."/>
            <person name="Tanaka Y."/>
            <person name="Shaulsky G."/>
            <person name="Schleicher M."/>
            <person name="Weinstock G."/>
            <person name="Rosenthal A."/>
            <person name="Cox E.C."/>
            <person name="Chisholm R.L."/>
            <person name="Gibbs R."/>
            <person name="Loomis W.F."/>
            <person name="Platzer M."/>
            <person name="Kay R.R."/>
            <person name="Williams J."/>
            <person name="Dear P.H."/>
            <person name="Noegel A.A."/>
            <person name="Barrell B."/>
            <person name="Kuspa A."/>
        </authorList>
    </citation>
    <scope>NUCLEOTIDE SEQUENCE [LARGE SCALE GENOMIC DNA]</scope>
    <source>
        <strain evidence="3 4">AX4</strain>
    </source>
</reference>
<dbReference type="PhylomeDB" id="Q54X36"/>